<comment type="caution">
    <text evidence="10">The sequence shown here is derived from an EMBL/GenBank/DDBJ whole genome shotgun (WGS) entry which is preliminary data.</text>
</comment>
<dbReference type="PANTHER" id="PTHR33067">
    <property type="entry name" value="RNA-DIRECTED DNA POLYMERASE-RELATED"/>
    <property type="match status" value="1"/>
</dbReference>
<dbReference type="GO" id="GO:0003964">
    <property type="term" value="F:RNA-directed DNA polymerase activity"/>
    <property type="evidence" value="ECO:0007669"/>
    <property type="project" value="UniProtKB-KW"/>
</dbReference>
<dbReference type="CDD" id="cd09274">
    <property type="entry name" value="RNase_HI_RT_Ty3"/>
    <property type="match status" value="1"/>
</dbReference>
<keyword evidence="3" id="KW-0540">Nuclease</keyword>
<evidence type="ECO:0000256" key="7">
    <source>
        <dbReference type="PROSITE-ProRule" id="PRU00047"/>
    </source>
</evidence>
<dbReference type="PANTHER" id="PTHR33067:SF35">
    <property type="entry name" value="ASPARTIC PEPTIDASE DDI1-TYPE DOMAIN-CONTAINING PROTEIN"/>
    <property type="match status" value="1"/>
</dbReference>
<dbReference type="GO" id="GO:0016787">
    <property type="term" value="F:hydrolase activity"/>
    <property type="evidence" value="ECO:0007669"/>
    <property type="project" value="UniProtKB-KW"/>
</dbReference>
<keyword evidence="7" id="KW-0479">Metal-binding</keyword>
<dbReference type="GO" id="GO:0003676">
    <property type="term" value="F:nucleic acid binding"/>
    <property type="evidence" value="ECO:0007669"/>
    <property type="project" value="InterPro"/>
</dbReference>
<dbReference type="SUPFAM" id="SSF56672">
    <property type="entry name" value="DNA/RNA polymerases"/>
    <property type="match status" value="1"/>
</dbReference>
<dbReference type="EMBL" id="BKCJ010009435">
    <property type="protein sequence ID" value="GEU86952.1"/>
    <property type="molecule type" value="Genomic_DNA"/>
</dbReference>
<dbReference type="PROSITE" id="PS50158">
    <property type="entry name" value="ZF_CCHC"/>
    <property type="match status" value="1"/>
</dbReference>
<evidence type="ECO:0000256" key="5">
    <source>
        <dbReference type="ARBA" id="ARBA00022801"/>
    </source>
</evidence>
<dbReference type="Gene3D" id="3.30.70.270">
    <property type="match status" value="1"/>
</dbReference>
<keyword evidence="6 10" id="KW-0695">RNA-directed DNA polymerase</keyword>
<accession>A0A6L2NPP1</accession>
<evidence type="ECO:0000256" key="4">
    <source>
        <dbReference type="ARBA" id="ARBA00022759"/>
    </source>
</evidence>
<evidence type="ECO:0000313" key="10">
    <source>
        <dbReference type="EMBL" id="GEU86952.1"/>
    </source>
</evidence>
<evidence type="ECO:0000256" key="1">
    <source>
        <dbReference type="ARBA" id="ARBA00022679"/>
    </source>
</evidence>
<proteinExistence type="predicted"/>
<dbReference type="InterPro" id="IPR043502">
    <property type="entry name" value="DNA/RNA_pol_sf"/>
</dbReference>
<feature type="region of interest" description="Disordered" evidence="8">
    <location>
        <begin position="706"/>
        <end position="757"/>
    </location>
</feature>
<evidence type="ECO:0000256" key="8">
    <source>
        <dbReference type="SAM" id="MobiDB-lite"/>
    </source>
</evidence>
<dbReference type="GO" id="GO:0008270">
    <property type="term" value="F:zinc ion binding"/>
    <property type="evidence" value="ECO:0007669"/>
    <property type="project" value="UniProtKB-KW"/>
</dbReference>
<evidence type="ECO:0000259" key="9">
    <source>
        <dbReference type="PROSITE" id="PS50158"/>
    </source>
</evidence>
<keyword evidence="1" id="KW-0808">Transferase</keyword>
<gene>
    <name evidence="10" type="ORF">Tci_058930</name>
</gene>
<dbReference type="GO" id="GO:0004519">
    <property type="term" value="F:endonuclease activity"/>
    <property type="evidence" value="ECO:0007669"/>
    <property type="project" value="UniProtKB-KW"/>
</dbReference>
<dbReference type="InterPro" id="IPR043128">
    <property type="entry name" value="Rev_trsase/Diguanyl_cyclase"/>
</dbReference>
<feature type="domain" description="CCHC-type" evidence="9">
    <location>
        <begin position="685"/>
        <end position="698"/>
    </location>
</feature>
<evidence type="ECO:0000256" key="6">
    <source>
        <dbReference type="ARBA" id="ARBA00022918"/>
    </source>
</evidence>
<keyword evidence="7" id="KW-0863">Zinc-finger</keyword>
<dbReference type="Pfam" id="PF17917">
    <property type="entry name" value="RT_RNaseH"/>
    <property type="match status" value="1"/>
</dbReference>
<evidence type="ECO:0000256" key="3">
    <source>
        <dbReference type="ARBA" id="ARBA00022722"/>
    </source>
</evidence>
<keyword evidence="7" id="KW-0862">Zinc</keyword>
<dbReference type="AlphaFoldDB" id="A0A6L2NPP1"/>
<keyword evidence="2" id="KW-0548">Nucleotidyltransferase</keyword>
<dbReference type="InterPro" id="IPR041373">
    <property type="entry name" value="RT_RNaseH"/>
</dbReference>
<reference evidence="10" key="1">
    <citation type="journal article" date="2019" name="Sci. Rep.">
        <title>Draft genome of Tanacetum cinerariifolium, the natural source of mosquito coil.</title>
        <authorList>
            <person name="Yamashiro T."/>
            <person name="Shiraishi A."/>
            <person name="Satake H."/>
            <person name="Nakayama K."/>
        </authorList>
    </citation>
    <scope>NUCLEOTIDE SEQUENCE</scope>
</reference>
<organism evidence="10">
    <name type="scientific">Tanacetum cinerariifolium</name>
    <name type="common">Dalmatian daisy</name>
    <name type="synonym">Chrysanthemum cinerariifolium</name>
    <dbReference type="NCBI Taxonomy" id="118510"/>
    <lineage>
        <taxon>Eukaryota</taxon>
        <taxon>Viridiplantae</taxon>
        <taxon>Streptophyta</taxon>
        <taxon>Embryophyta</taxon>
        <taxon>Tracheophyta</taxon>
        <taxon>Spermatophyta</taxon>
        <taxon>Magnoliopsida</taxon>
        <taxon>eudicotyledons</taxon>
        <taxon>Gunneridae</taxon>
        <taxon>Pentapetalae</taxon>
        <taxon>asterids</taxon>
        <taxon>campanulids</taxon>
        <taxon>Asterales</taxon>
        <taxon>Asteraceae</taxon>
        <taxon>Asteroideae</taxon>
        <taxon>Anthemideae</taxon>
        <taxon>Anthemidinae</taxon>
        <taxon>Tanacetum</taxon>
    </lineage>
</organism>
<feature type="region of interest" description="Disordered" evidence="8">
    <location>
        <begin position="583"/>
        <end position="615"/>
    </location>
</feature>
<sequence length="807" mass="92958">MNERCSAVLLNKLPLKEKDLGSFTTPYDIDDLHIDNALADLRASISLMPYSMYEKLGLGEPKPTRMSLELADRISIILGRPFLATARAMIDVFNKKITLRIGNKEVIFDIDQSIKKLITEDDECYGIDDLDHTIHLEAQGLIKDKQTDSFLLNNIEKHIGTQESGKLRNEHLYSASANEIDEKKPKLKDLPSHLEYTYLNGDITHLVIISSKLTEKELLDSGLIYPILDSPWVSPIHDVPKKGGITVVLNDNELIPSRTVTGWMPFGLCNAPATFQRCMTAIFHDMVEDFMEVFMDDFSVFGAVLGQRIDENFKPIYYASKTLNDTQAHYTTTEKELLVVVFPYDKFRPYLILSKTIVYTDHSTLKYLFSKHDAKPRLIRWVLLLKGFNIEIKDKKRAENLAADHLSRLKNQNIGILTKIAYEFPNDHLIVLKTTPDNDEPWYADYVNYIVGKLLPPKWTAEKRKRFFSQRLLSVLIILEDPDLSFQQVVSELDLTDELFDANNMIYHYKLALAQVVSRLVEYKEREVKYIEKTRTFEFYDEGKVEYIETLKKELETLKQEKEVVDGKLAGLLKSSKDLKNLIESQRPSPTVESTSGDDQNKNSSTSENGESTDSILSKSAVKFVKAAERSTSNKAEAVKKPSVRYAELYRKPSKKSTVRGNQRNWNNLKSQQLGENFVRKNRACFKCGHFDHLSYDCGLGVKKETTRPQNNTHKNMPPRPSIHRPYRPSMRLVRPNMNDARPKRTSFYKPAHSYNKRPFQDTTQELMIILIQRVQRLERELKARTPIHKVDRGRSRPVMAWVPKKV</sequence>
<evidence type="ECO:0000256" key="2">
    <source>
        <dbReference type="ARBA" id="ARBA00022695"/>
    </source>
</evidence>
<protein>
    <submittedName>
        <fullName evidence="10">Reverse transcriptase domain-containing protein</fullName>
    </submittedName>
</protein>
<dbReference type="InterPro" id="IPR001878">
    <property type="entry name" value="Znf_CCHC"/>
</dbReference>
<keyword evidence="5" id="KW-0378">Hydrolase</keyword>
<keyword evidence="4" id="KW-0255">Endonuclease</keyword>
<name>A0A6L2NPP1_TANCI</name>